<evidence type="ECO:0000313" key="3">
    <source>
        <dbReference type="Proteomes" id="UP000217446"/>
    </source>
</evidence>
<dbReference type="EMBL" id="BDQI01000035">
    <property type="protein sequence ID" value="GAX57390.1"/>
    <property type="molecule type" value="Genomic_DNA"/>
</dbReference>
<dbReference type="Proteomes" id="UP000217446">
    <property type="component" value="Unassembled WGS sequence"/>
</dbReference>
<dbReference type="SUPFAM" id="SSF54427">
    <property type="entry name" value="NTF2-like"/>
    <property type="match status" value="1"/>
</dbReference>
<dbReference type="InterPro" id="IPR032710">
    <property type="entry name" value="NTF2-like_dom_sf"/>
</dbReference>
<comment type="caution">
    <text evidence="2">The sequence shown here is derived from an EMBL/GenBank/DDBJ whole genome shotgun (WGS) entry which is preliminary data.</text>
</comment>
<dbReference type="InterPro" id="IPR037401">
    <property type="entry name" value="SnoaL-like"/>
</dbReference>
<dbReference type="Pfam" id="PF12680">
    <property type="entry name" value="SnoaL_2"/>
    <property type="match status" value="1"/>
</dbReference>
<name>A0A250VTU2_STROL</name>
<dbReference type="RefSeq" id="WP_067383279.1">
    <property type="nucleotide sequence ID" value="NZ_BDQI01000035.1"/>
</dbReference>
<evidence type="ECO:0000313" key="2">
    <source>
        <dbReference type="EMBL" id="GAX57390.1"/>
    </source>
</evidence>
<dbReference type="Gene3D" id="3.10.450.50">
    <property type="match status" value="1"/>
</dbReference>
<dbReference type="AlphaFoldDB" id="A0A250VTU2"/>
<proteinExistence type="predicted"/>
<accession>A0A250VTU2</accession>
<gene>
    <name evidence="2" type="ORF">SO3561_08960</name>
</gene>
<organism evidence="2 3">
    <name type="scientific">Streptomyces olivochromogenes</name>
    <dbReference type="NCBI Taxonomy" id="1963"/>
    <lineage>
        <taxon>Bacteria</taxon>
        <taxon>Bacillati</taxon>
        <taxon>Actinomycetota</taxon>
        <taxon>Actinomycetes</taxon>
        <taxon>Kitasatosporales</taxon>
        <taxon>Streptomycetaceae</taxon>
        <taxon>Streptomyces</taxon>
    </lineage>
</organism>
<keyword evidence="3" id="KW-1185">Reference proteome</keyword>
<feature type="domain" description="SnoaL-like" evidence="1">
    <location>
        <begin position="14"/>
        <end position="104"/>
    </location>
</feature>
<reference evidence="3" key="1">
    <citation type="submission" date="2017-05" db="EMBL/GenBank/DDBJ databases">
        <title>Streptomyces olivochromogenes NBRC 3561 whole genome shotgun sequence.</title>
        <authorList>
            <person name="Dohra H."/>
            <person name="Kodani S."/>
        </authorList>
    </citation>
    <scope>NUCLEOTIDE SEQUENCE [LARGE SCALE GENOMIC DNA]</scope>
    <source>
        <strain evidence="3">NBRC 3561</strain>
    </source>
</reference>
<protein>
    <recommendedName>
        <fullName evidence="1">SnoaL-like domain-containing protein</fullName>
    </recommendedName>
</protein>
<sequence>MSTPEQNKELVLTAFDTLFGKRDYAAAEEFWSEDYLQHSRHIPPGREGLFNLVRALPAALRYDNQLAVAEGDYVMFYGRFSGTGETASVVADVVRVENGRLAEHWDVWEDEATRAESASGLPMFADHFPHGRAR</sequence>
<evidence type="ECO:0000259" key="1">
    <source>
        <dbReference type="Pfam" id="PF12680"/>
    </source>
</evidence>
<dbReference type="STRING" id="1963.AQJ27_45500"/>